<dbReference type="Proteomes" id="UP000217785">
    <property type="component" value="Unassembled WGS sequence"/>
</dbReference>
<organism evidence="2 3">
    <name type="scientific">Effusibacillus lacus</name>
    <dbReference type="NCBI Taxonomy" id="1348429"/>
    <lineage>
        <taxon>Bacteria</taxon>
        <taxon>Bacillati</taxon>
        <taxon>Bacillota</taxon>
        <taxon>Bacilli</taxon>
        <taxon>Bacillales</taxon>
        <taxon>Alicyclobacillaceae</taxon>
        <taxon>Effusibacillus</taxon>
    </lineage>
</organism>
<comment type="caution">
    <text evidence="2">The sequence shown here is derived from an EMBL/GenBank/DDBJ whole genome shotgun (WGS) entry which is preliminary data.</text>
</comment>
<name>A0A292YIA8_9BACL</name>
<dbReference type="InterPro" id="IPR051932">
    <property type="entry name" value="Bact_StressResp_Reg"/>
</dbReference>
<protein>
    <submittedName>
        <fullName evidence="2">Uncharacterized protein</fullName>
    </submittedName>
</protein>
<dbReference type="PANTHER" id="PTHR33745">
    <property type="entry name" value="RSBT ANTAGONIST PROTEIN RSBS-RELATED"/>
    <property type="match status" value="1"/>
</dbReference>
<dbReference type="Gene3D" id="1.10.490.70">
    <property type="entry name" value="Histidine kinase N-terminal domain"/>
    <property type="match status" value="1"/>
</dbReference>
<dbReference type="PANTHER" id="PTHR33745:SF3">
    <property type="entry name" value="RSBT CO-ANTAGONIST PROTEIN RSBRC"/>
    <property type="match status" value="1"/>
</dbReference>
<gene>
    <name evidence="2" type="ORF">EFBL_2429</name>
</gene>
<keyword evidence="1" id="KW-0597">Phosphoprotein</keyword>
<dbReference type="InterPro" id="IPR036513">
    <property type="entry name" value="STAS_dom_sf"/>
</dbReference>
<evidence type="ECO:0000313" key="2">
    <source>
        <dbReference type="EMBL" id="GAX90787.1"/>
    </source>
</evidence>
<evidence type="ECO:0000256" key="1">
    <source>
        <dbReference type="ARBA" id="ARBA00022553"/>
    </source>
</evidence>
<dbReference type="EMBL" id="BDUF01000064">
    <property type="protein sequence ID" value="GAX90787.1"/>
    <property type="molecule type" value="Genomic_DNA"/>
</dbReference>
<dbReference type="Gene3D" id="3.30.750.24">
    <property type="entry name" value="STAS domain"/>
    <property type="match status" value="1"/>
</dbReference>
<evidence type="ECO:0000313" key="3">
    <source>
        <dbReference type="Proteomes" id="UP000217785"/>
    </source>
</evidence>
<proteinExistence type="predicted"/>
<sequence>MIHSFRNVYWDLLYHYYQNLHVEQEELFKVERKTNHALDTFIKHYVSSYTEHKDELLRSQREMIDELAVPVIPLSSNVAVLPIIGTVDTYRAKKFRKKLLHRSRS</sequence>
<accession>A0A292YIA8</accession>
<dbReference type="AlphaFoldDB" id="A0A292YIA8"/>
<keyword evidence="3" id="KW-1185">Reference proteome</keyword>
<reference evidence="3" key="1">
    <citation type="submission" date="2017-07" db="EMBL/GenBank/DDBJ databases">
        <title>Draft genome sequence of Effusibacillus lacus strain skLN1.</title>
        <authorList>
            <person name="Watanabe M."/>
            <person name="Kojima H."/>
            <person name="Fukui M."/>
        </authorList>
    </citation>
    <scope>NUCLEOTIDE SEQUENCE [LARGE SCALE GENOMIC DNA]</scope>
    <source>
        <strain evidence="3">skLN1</strain>
    </source>
</reference>